<reference evidence="9 10" key="1">
    <citation type="submission" date="2020-07" db="EMBL/GenBank/DDBJ databases">
        <title>Sequencing the genomes of 1000 actinobacteria strains.</title>
        <authorList>
            <person name="Klenk H.-P."/>
        </authorList>
    </citation>
    <scope>NUCLEOTIDE SEQUENCE [LARGE SCALE GENOMIC DNA]</scope>
    <source>
        <strain evidence="9 10">DSM 102047</strain>
    </source>
</reference>
<accession>A0A7Y9S509</accession>
<keyword evidence="5" id="KW-0378">Hydrolase</keyword>
<dbReference type="NCBIfam" id="NF033767">
    <property type="entry name" value="exosort_XrtS"/>
    <property type="match status" value="1"/>
</dbReference>
<feature type="transmembrane region" description="Helical" evidence="8">
    <location>
        <begin position="123"/>
        <end position="144"/>
    </location>
</feature>
<dbReference type="NCBIfam" id="TIGR04178">
    <property type="entry name" value="exo_archaeo"/>
    <property type="match status" value="1"/>
</dbReference>
<dbReference type="GO" id="GO:0005886">
    <property type="term" value="C:plasma membrane"/>
    <property type="evidence" value="ECO:0007669"/>
    <property type="project" value="UniProtKB-SubCell"/>
</dbReference>
<evidence type="ECO:0000256" key="1">
    <source>
        <dbReference type="ARBA" id="ARBA00004651"/>
    </source>
</evidence>
<comment type="subcellular location">
    <subcellularLocation>
        <location evidence="1">Cell membrane</location>
        <topology evidence="1">Multi-pass membrane protein</topology>
    </subcellularLocation>
</comment>
<dbReference type="RefSeq" id="WP_179388415.1">
    <property type="nucleotide sequence ID" value="NZ_JACBYQ010000001.1"/>
</dbReference>
<dbReference type="Pfam" id="PF09721">
    <property type="entry name" value="Exosortase_EpsH"/>
    <property type="match status" value="1"/>
</dbReference>
<dbReference type="EMBL" id="JACBYQ010000001">
    <property type="protein sequence ID" value="NYE94684.1"/>
    <property type="molecule type" value="Genomic_DNA"/>
</dbReference>
<evidence type="ECO:0000256" key="3">
    <source>
        <dbReference type="ARBA" id="ARBA00022670"/>
    </source>
</evidence>
<dbReference type="GO" id="GO:0008233">
    <property type="term" value="F:peptidase activity"/>
    <property type="evidence" value="ECO:0007669"/>
    <property type="project" value="UniProtKB-KW"/>
</dbReference>
<dbReference type="GO" id="GO:0006508">
    <property type="term" value="P:proteolysis"/>
    <property type="evidence" value="ECO:0007669"/>
    <property type="project" value="UniProtKB-KW"/>
</dbReference>
<evidence type="ECO:0000256" key="7">
    <source>
        <dbReference type="ARBA" id="ARBA00023136"/>
    </source>
</evidence>
<name>A0A7Y9S509_9MICC</name>
<feature type="transmembrane region" description="Helical" evidence="8">
    <location>
        <begin position="89"/>
        <end position="111"/>
    </location>
</feature>
<evidence type="ECO:0000256" key="8">
    <source>
        <dbReference type="SAM" id="Phobius"/>
    </source>
</evidence>
<evidence type="ECO:0000313" key="10">
    <source>
        <dbReference type="Proteomes" id="UP000521748"/>
    </source>
</evidence>
<organism evidence="9 10">
    <name type="scientific">Psychromicrobium silvestre</name>
    <dbReference type="NCBI Taxonomy" id="1645614"/>
    <lineage>
        <taxon>Bacteria</taxon>
        <taxon>Bacillati</taxon>
        <taxon>Actinomycetota</taxon>
        <taxon>Actinomycetes</taxon>
        <taxon>Micrococcales</taxon>
        <taxon>Micrococcaceae</taxon>
        <taxon>Psychromicrobium</taxon>
    </lineage>
</organism>
<dbReference type="InterPro" id="IPR019127">
    <property type="entry name" value="Exosortase"/>
</dbReference>
<dbReference type="Proteomes" id="UP000521748">
    <property type="component" value="Unassembled WGS sequence"/>
</dbReference>
<keyword evidence="2" id="KW-1003">Cell membrane</keyword>
<evidence type="ECO:0000256" key="6">
    <source>
        <dbReference type="ARBA" id="ARBA00022989"/>
    </source>
</evidence>
<proteinExistence type="predicted"/>
<sequence>MEKITVTAQRKHRDNLPTGSVFGYLPRVVLAAMLASAAVLALIFSEVVRGWEATISAFAISWVVPGQALSLGQVAYFGLGTANPRGIDITELCSAVIIISPLLLLAALLLLMRRFKIGTVFKALAAGFLIIVLANVIRIVMIAFGWDHFGMAGFDAAHQGYGSAFALLAFAAGMIVFIRLSFGRKHKSQQ</sequence>
<keyword evidence="7 8" id="KW-0472">Membrane</keyword>
<feature type="transmembrane region" description="Helical" evidence="8">
    <location>
        <begin position="164"/>
        <end position="182"/>
    </location>
</feature>
<evidence type="ECO:0000256" key="2">
    <source>
        <dbReference type="ARBA" id="ARBA00022475"/>
    </source>
</evidence>
<evidence type="ECO:0000313" key="9">
    <source>
        <dbReference type="EMBL" id="NYE94684.1"/>
    </source>
</evidence>
<evidence type="ECO:0000256" key="5">
    <source>
        <dbReference type="ARBA" id="ARBA00022801"/>
    </source>
</evidence>
<feature type="transmembrane region" description="Helical" evidence="8">
    <location>
        <begin position="24"/>
        <end position="44"/>
    </location>
</feature>
<gene>
    <name evidence="9" type="ORF">FHU41_000905</name>
</gene>
<protein>
    <submittedName>
        <fullName evidence="9">Exosortase/archaeosortase family protein</fullName>
    </submittedName>
</protein>
<evidence type="ECO:0000256" key="4">
    <source>
        <dbReference type="ARBA" id="ARBA00022692"/>
    </source>
</evidence>
<keyword evidence="3" id="KW-0645">Protease</keyword>
<comment type="caution">
    <text evidence="9">The sequence shown here is derived from an EMBL/GenBank/DDBJ whole genome shotgun (WGS) entry which is preliminary data.</text>
</comment>
<keyword evidence="10" id="KW-1185">Reference proteome</keyword>
<keyword evidence="6 8" id="KW-1133">Transmembrane helix</keyword>
<keyword evidence="4 8" id="KW-0812">Transmembrane</keyword>
<dbReference type="InterPro" id="IPR026392">
    <property type="entry name" value="Exo/Archaeosortase_dom"/>
</dbReference>
<dbReference type="AlphaFoldDB" id="A0A7Y9S509"/>